<reference evidence="4" key="1">
    <citation type="submission" date="2009-09" db="EMBL/GenBank/DDBJ databases">
        <title>The complete genome of Nakamurella multipartita DSM 44233.</title>
        <authorList>
            <consortium name="US DOE Joint Genome Institute (JGI-PGF)"/>
            <person name="Lucas S."/>
            <person name="Copeland A."/>
            <person name="Lapidus A."/>
            <person name="Glavina del Rio T."/>
            <person name="Dalin E."/>
            <person name="Tice H."/>
            <person name="Bruce D."/>
            <person name="Goodwin L."/>
            <person name="Pitluck S."/>
            <person name="Kyrpides N."/>
            <person name="Mavromatis K."/>
            <person name="Ivanova N."/>
            <person name="Ovchinnikova G."/>
            <person name="Sims D."/>
            <person name="Meincke L."/>
            <person name="Brettin T."/>
            <person name="Detter J.C."/>
            <person name="Han C."/>
            <person name="Larimer F."/>
            <person name="Land M."/>
            <person name="Hauser L."/>
            <person name="Markowitz V."/>
            <person name="Cheng J.-F."/>
            <person name="Hugenholtz P."/>
            <person name="Woyke T."/>
            <person name="Wu D."/>
            <person name="Klenk H.-P."/>
            <person name="Eisen J.A."/>
        </authorList>
    </citation>
    <scope>NUCLEOTIDE SEQUENCE [LARGE SCALE GENOMIC DNA]</scope>
    <source>
        <strain evidence="4">ATCC 700099 / DSM 44233 / CIP 104796 / JCM 9543 / NBRC 105858 / Y-104</strain>
    </source>
</reference>
<dbReference type="RefSeq" id="WP_015749458.1">
    <property type="nucleotide sequence ID" value="NC_013235.1"/>
</dbReference>
<gene>
    <name evidence="3" type="ordered locus">Namu_4347</name>
</gene>
<feature type="compositionally biased region" description="Low complexity" evidence="1">
    <location>
        <begin position="597"/>
        <end position="611"/>
    </location>
</feature>
<dbReference type="InterPro" id="IPR036188">
    <property type="entry name" value="FAD/NAD-bd_sf"/>
</dbReference>
<name>C8XJS3_NAKMY</name>
<dbReference type="AlphaFoldDB" id="C8XJS3"/>
<dbReference type="eggNOG" id="COG4529">
    <property type="taxonomic scope" value="Bacteria"/>
</dbReference>
<dbReference type="InterPro" id="IPR052189">
    <property type="entry name" value="L-asp_N-monooxygenase_NS-form"/>
</dbReference>
<feature type="region of interest" description="Disordered" evidence="1">
    <location>
        <begin position="597"/>
        <end position="617"/>
    </location>
</feature>
<protein>
    <recommendedName>
        <fullName evidence="2">FAD-dependent urate hydroxylase HpyO/Asp monooxygenase CreE-like FAD/NAD(P)-binding domain-containing protein</fullName>
    </recommendedName>
</protein>
<dbReference type="PANTHER" id="PTHR40254:SF1">
    <property type="entry name" value="BLR0577 PROTEIN"/>
    <property type="match status" value="1"/>
</dbReference>
<dbReference type="Pfam" id="PF13454">
    <property type="entry name" value="NAD_binding_9"/>
    <property type="match status" value="1"/>
</dbReference>
<feature type="region of interest" description="Disordered" evidence="1">
    <location>
        <begin position="630"/>
        <end position="675"/>
    </location>
</feature>
<feature type="domain" description="FAD-dependent urate hydroxylase HpyO/Asp monooxygenase CreE-like FAD/NAD(P)-binding" evidence="2">
    <location>
        <begin position="11"/>
        <end position="185"/>
    </location>
</feature>
<organism evidence="3 4">
    <name type="scientific">Nakamurella multipartita (strain ATCC 700099 / DSM 44233 / CIP 104796 / JCM 9543 / NBRC 105858 / Y-104)</name>
    <name type="common">Microsphaera multipartita</name>
    <dbReference type="NCBI Taxonomy" id="479431"/>
    <lineage>
        <taxon>Bacteria</taxon>
        <taxon>Bacillati</taxon>
        <taxon>Actinomycetota</taxon>
        <taxon>Actinomycetes</taxon>
        <taxon>Nakamurellales</taxon>
        <taxon>Nakamurellaceae</taxon>
        <taxon>Nakamurella</taxon>
    </lineage>
</organism>
<dbReference type="SUPFAM" id="SSF51905">
    <property type="entry name" value="FAD/NAD(P)-binding domain"/>
    <property type="match status" value="1"/>
</dbReference>
<dbReference type="InParanoid" id="C8XJS3"/>
<evidence type="ECO:0000259" key="2">
    <source>
        <dbReference type="Pfam" id="PF13454"/>
    </source>
</evidence>
<dbReference type="InterPro" id="IPR038732">
    <property type="entry name" value="HpyO/CreE_NAD-binding"/>
</dbReference>
<accession>C8XJS3</accession>
<dbReference type="HOGENOM" id="CLU_016297_0_0_11"/>
<dbReference type="PANTHER" id="PTHR40254">
    <property type="entry name" value="BLR0577 PROTEIN"/>
    <property type="match status" value="1"/>
</dbReference>
<dbReference type="KEGG" id="nml:Namu_4347"/>
<keyword evidence="4" id="KW-1185">Reference proteome</keyword>
<reference evidence="3 4" key="2">
    <citation type="journal article" date="2010" name="Stand. Genomic Sci.">
        <title>Complete genome sequence of Nakamurella multipartita type strain (Y-104).</title>
        <authorList>
            <person name="Tice H."/>
            <person name="Mayilraj S."/>
            <person name="Sims D."/>
            <person name="Lapidus A."/>
            <person name="Nolan M."/>
            <person name="Lucas S."/>
            <person name="Glavina Del Rio T."/>
            <person name="Copeland A."/>
            <person name="Cheng J.F."/>
            <person name="Meincke L."/>
            <person name="Bruce D."/>
            <person name="Goodwin L."/>
            <person name="Pitluck S."/>
            <person name="Ivanova N."/>
            <person name="Mavromatis K."/>
            <person name="Ovchinnikova G."/>
            <person name="Pati A."/>
            <person name="Chen A."/>
            <person name="Palaniappan K."/>
            <person name="Land M."/>
            <person name="Hauser L."/>
            <person name="Chang Y.J."/>
            <person name="Jeffries C.D."/>
            <person name="Detter J.C."/>
            <person name="Brettin T."/>
            <person name="Rohde M."/>
            <person name="Goker M."/>
            <person name="Bristow J."/>
            <person name="Eisen J.A."/>
            <person name="Markowitz V."/>
            <person name="Hugenholtz P."/>
            <person name="Kyrpides N.C."/>
            <person name="Klenk H.P."/>
            <person name="Chen F."/>
        </authorList>
    </citation>
    <scope>NUCLEOTIDE SEQUENCE [LARGE SCALE GENOMIC DNA]</scope>
    <source>
        <strain evidence="4">ATCC 700099 / DSM 44233 / CIP 104796 / JCM 9543 / NBRC 105858 / Y-104</strain>
    </source>
</reference>
<evidence type="ECO:0000313" key="4">
    <source>
        <dbReference type="Proteomes" id="UP000002218"/>
    </source>
</evidence>
<proteinExistence type="predicted"/>
<dbReference type="EMBL" id="CP001737">
    <property type="protein sequence ID" value="ACV80634.1"/>
    <property type="molecule type" value="Genomic_DNA"/>
</dbReference>
<sequence>MTAPAGRASVVFVGGGPRTVGLLERIAANAPALFRGRLDLHVVDPFPAGGGRIWRGDQSELLWMNSMARDVTVFTDDSVTCAGPIVPGPALHEWIIGPGRAVLDAAGLGEPAQRLQPDDFPSRRLQSHYLRWAFERAVAALPDGITLVEHRSRAVAVEGGEHDQQVRLADGQQLRADILVLAQGFLDRDPTPEERRLSAAAERHDLTYVPPGYTADLDLSAVRPGEPVLVRGFGLAFIDLMVLLTQGRGGRFDDAPDGTGPLVYRPSGREPVLHVGSRRGVPYHAKISYAVPGSIPVPPTYLTVEAVTGAAAAAGSDGGPVDFRSVVWPLIAKELTAAHYRRLVHAHPERVLGPWNEFRDLLDSASVTGDAFARAVEQLVPKREDRFDLPIIDRPLSGHHFGSSADLTGTVIEYVQNDLRRRADPAYSADAAVFDALLTVYGVLNILITRGLIAPADRIRYVEGDFHSFFSFLASGPPPRRLAELLALHRAGVVRFAGPELQVDLEGGHFVGRSPAVPGAIRTRALIDARLPRPDVRAAADPLIRGLLADGELAVEDLTGAGGRGPDGGQLLADELARAVRADRTVHPRRFLLGPSVSGSAGSAGFSRPGFNGPGLRQNDAVARHLLTELTRPTVAGGSASRPQPRPRAYGATTSSLSVAFSHAPHPAKESSHAR</sequence>
<dbReference type="Proteomes" id="UP000002218">
    <property type="component" value="Chromosome"/>
</dbReference>
<evidence type="ECO:0000313" key="3">
    <source>
        <dbReference type="EMBL" id="ACV80634.1"/>
    </source>
</evidence>
<dbReference type="STRING" id="479431.Namu_4347"/>
<evidence type="ECO:0000256" key="1">
    <source>
        <dbReference type="SAM" id="MobiDB-lite"/>
    </source>
</evidence>
<dbReference type="OrthoDB" id="3653265at2"/>